<dbReference type="InterPro" id="IPR020568">
    <property type="entry name" value="Ribosomal_Su5_D2-typ_SF"/>
</dbReference>
<dbReference type="SMART" id="SM00838">
    <property type="entry name" value="EFG_C"/>
    <property type="match status" value="1"/>
</dbReference>
<dbReference type="RefSeq" id="WP_109764899.1">
    <property type="nucleotide sequence ID" value="NZ_QGGU01000014.1"/>
</dbReference>
<dbReference type="InterPro" id="IPR035647">
    <property type="entry name" value="EFG_III/V"/>
</dbReference>
<dbReference type="PRINTS" id="PR01037">
    <property type="entry name" value="TCRTETOQM"/>
</dbReference>
<dbReference type="Pfam" id="PF03764">
    <property type="entry name" value="EFG_IV"/>
    <property type="match status" value="1"/>
</dbReference>
<keyword evidence="3" id="KW-0648">Protein biosynthesis</keyword>
<dbReference type="NCBIfam" id="TIGR00231">
    <property type="entry name" value="small_GTP"/>
    <property type="match status" value="1"/>
</dbReference>
<evidence type="ECO:0000313" key="7">
    <source>
        <dbReference type="EMBL" id="PWK45354.1"/>
    </source>
</evidence>
<dbReference type="AlphaFoldDB" id="A0A316FDW4"/>
<dbReference type="InterPro" id="IPR053905">
    <property type="entry name" value="EF-G-like_DII"/>
</dbReference>
<name>A0A316FDW4_9GAMM</name>
<accession>A0A316FDW4</accession>
<dbReference type="SMART" id="SM00889">
    <property type="entry name" value="EFG_IV"/>
    <property type="match status" value="1"/>
</dbReference>
<keyword evidence="2" id="KW-0547">Nucleotide-binding</keyword>
<dbReference type="SUPFAM" id="SSF52540">
    <property type="entry name" value="P-loop containing nucleoside triphosphate hydrolases"/>
    <property type="match status" value="1"/>
</dbReference>
<dbReference type="InterPro" id="IPR027417">
    <property type="entry name" value="P-loop_NTPase"/>
</dbReference>
<dbReference type="CDD" id="cd03711">
    <property type="entry name" value="Tet_C"/>
    <property type="match status" value="1"/>
</dbReference>
<gene>
    <name evidence="7" type="ORF">C8D97_11427</name>
</gene>
<dbReference type="InterPro" id="IPR000640">
    <property type="entry name" value="EFG_V-like"/>
</dbReference>
<dbReference type="PRINTS" id="PR00315">
    <property type="entry name" value="ELONGATNFCT"/>
</dbReference>
<dbReference type="GO" id="GO:0005525">
    <property type="term" value="F:GTP binding"/>
    <property type="evidence" value="ECO:0007669"/>
    <property type="project" value="UniProtKB-KW"/>
</dbReference>
<dbReference type="Pfam" id="PF00679">
    <property type="entry name" value="EFG_C"/>
    <property type="match status" value="1"/>
</dbReference>
<dbReference type="EMBL" id="QGGU01000014">
    <property type="protein sequence ID" value="PWK45354.1"/>
    <property type="molecule type" value="Genomic_DNA"/>
</dbReference>
<dbReference type="PANTHER" id="PTHR43261:SF1">
    <property type="entry name" value="RIBOSOME-RELEASING FACTOR 2, MITOCHONDRIAL"/>
    <property type="match status" value="1"/>
</dbReference>
<feature type="domain" description="Tr-type G" evidence="6">
    <location>
        <begin position="3"/>
        <end position="272"/>
    </location>
</feature>
<dbReference type="Gene3D" id="3.30.70.240">
    <property type="match status" value="1"/>
</dbReference>
<dbReference type="InterPro" id="IPR009000">
    <property type="entry name" value="Transl_B-barrel_sf"/>
</dbReference>
<comment type="caution">
    <text evidence="7">The sequence shown here is derived from an EMBL/GenBank/DDBJ whole genome shotgun (WGS) entry which is preliminary data.</text>
</comment>
<evidence type="ECO:0000256" key="4">
    <source>
        <dbReference type="ARBA" id="ARBA00023134"/>
    </source>
</evidence>
<dbReference type="SUPFAM" id="SSF54980">
    <property type="entry name" value="EF-G C-terminal domain-like"/>
    <property type="match status" value="2"/>
</dbReference>
<dbReference type="Gene3D" id="3.30.70.870">
    <property type="entry name" value="Elongation Factor G (Translational Gtpase), domain 3"/>
    <property type="match status" value="1"/>
</dbReference>
<organism evidence="7 8">
    <name type="scientific">Pleionea mediterranea</name>
    <dbReference type="NCBI Taxonomy" id="523701"/>
    <lineage>
        <taxon>Bacteria</taxon>
        <taxon>Pseudomonadati</taxon>
        <taxon>Pseudomonadota</taxon>
        <taxon>Gammaproteobacteria</taxon>
        <taxon>Oceanospirillales</taxon>
        <taxon>Pleioneaceae</taxon>
        <taxon>Pleionea</taxon>
    </lineage>
</organism>
<evidence type="ECO:0000313" key="8">
    <source>
        <dbReference type="Proteomes" id="UP000245790"/>
    </source>
</evidence>
<proteinExistence type="predicted"/>
<dbReference type="Pfam" id="PF00009">
    <property type="entry name" value="GTP_EFTU"/>
    <property type="match status" value="1"/>
</dbReference>
<dbReference type="Proteomes" id="UP000245790">
    <property type="component" value="Unassembled WGS sequence"/>
</dbReference>
<dbReference type="InterPro" id="IPR031157">
    <property type="entry name" value="G_TR_CS"/>
</dbReference>
<evidence type="ECO:0000256" key="5">
    <source>
        <dbReference type="ARBA" id="ARBA00023251"/>
    </source>
</evidence>
<keyword evidence="5" id="KW-0046">Antibiotic resistance</keyword>
<dbReference type="PROSITE" id="PS51722">
    <property type="entry name" value="G_TR_2"/>
    <property type="match status" value="1"/>
</dbReference>
<keyword evidence="8" id="KW-1185">Reference proteome</keyword>
<dbReference type="InterPro" id="IPR005517">
    <property type="entry name" value="Transl_elong_EFG/EF2_IV"/>
</dbReference>
<dbReference type="GO" id="GO:0032790">
    <property type="term" value="P:ribosome disassembly"/>
    <property type="evidence" value="ECO:0007669"/>
    <property type="project" value="TreeGrafter"/>
</dbReference>
<dbReference type="PROSITE" id="PS00301">
    <property type="entry name" value="G_TR_1"/>
    <property type="match status" value="1"/>
</dbReference>
<dbReference type="GO" id="GO:0097216">
    <property type="term" value="F:guanosine tetraphosphate binding"/>
    <property type="evidence" value="ECO:0007669"/>
    <property type="project" value="UniProtKB-ARBA"/>
</dbReference>
<dbReference type="GO" id="GO:0046677">
    <property type="term" value="P:response to antibiotic"/>
    <property type="evidence" value="ECO:0007669"/>
    <property type="project" value="UniProtKB-KW"/>
</dbReference>
<evidence type="ECO:0000256" key="1">
    <source>
        <dbReference type="ARBA" id="ARBA00003987"/>
    </source>
</evidence>
<dbReference type="InterPro" id="IPR005225">
    <property type="entry name" value="Small_GTP-bd"/>
</dbReference>
<comment type="function">
    <text evidence="1">Abolishes the inhibitory effect of tetracyclin on protein synthesis by a non-covalent modification of the ribosomes.</text>
</comment>
<evidence type="ECO:0000256" key="2">
    <source>
        <dbReference type="ARBA" id="ARBA00022741"/>
    </source>
</evidence>
<dbReference type="InterPro" id="IPR014721">
    <property type="entry name" value="Ribsml_uS5_D2-typ_fold_subgr"/>
</dbReference>
<sequence>MTLSTRNIGIVAHVDAGKTTLTEQLLYVAGATRSAGSVDDGTSATDSLAVERERGISVRLATETFDWQGCQINLIDTPGHLDFSAEVERSLRALDCAILVISAVEGVQANTSGIFEALNTLRIPTIIFINKLDRMGANVNAVLTEIHQELSRDCVLLQHTINVGESSDANIACDWNASSFNQHQTDPSDSTMFIEPVIEKLTEYNDELLEQVIDGKTISFETFNTQLTQSIHEARLYPVVTGVAKNALGIEQLLTAITNYLPCAQGDTEQPLSAVIFKIEHDKTLGKTAYIRVFNGQIKARDKIVNSTRSTDKQTVEEKVSQIKRVYNGKYQDIDIISAGEIGVVSGLSIAKVGDVLGDDSKVPNAYRLSMPLLTVQVKPVEEKDYANLANALKQLADEDPLLNLEWLTEQRELHINICGWIQVEILETILADRFNLKATFEQPSIIYKETPKNSAEGYERYWMPKPCWAIVKFLIEPGTRGSGVVYQSKVGVNDIAAKYQNEIEATINTALKQGIKGWQLTDIKITLIEGSDHNIHSRSGDFIIATPMAIMNGLVKSDTELLEPILDFQINADAELLGTITSDITKMRGQFNSPEFSGNRVILRGTVPAATSIEYPIQLASTSNGNAKLITRLAGYAPCAIEDGKTAEYRGINPLDRDKYILWARGAIK</sequence>
<keyword evidence="4" id="KW-0342">GTP-binding</keyword>
<dbReference type="Gene3D" id="3.40.50.300">
    <property type="entry name" value="P-loop containing nucleotide triphosphate hydrolases"/>
    <property type="match status" value="1"/>
</dbReference>
<dbReference type="InterPro" id="IPR035650">
    <property type="entry name" value="Tet_C"/>
</dbReference>
<dbReference type="InterPro" id="IPR000795">
    <property type="entry name" value="T_Tr_GTP-bd_dom"/>
</dbReference>
<dbReference type="Pfam" id="PF14492">
    <property type="entry name" value="EFG_III"/>
    <property type="match status" value="1"/>
</dbReference>
<dbReference type="GO" id="GO:0006412">
    <property type="term" value="P:translation"/>
    <property type="evidence" value="ECO:0007669"/>
    <property type="project" value="UniProtKB-KW"/>
</dbReference>
<dbReference type="OrthoDB" id="9801472at2"/>
<protein>
    <submittedName>
        <fullName evidence="7">Ribosomal protection tetracycline resistance protein</fullName>
    </submittedName>
</protein>
<dbReference type="Pfam" id="PF22042">
    <property type="entry name" value="EF-G_D2"/>
    <property type="match status" value="1"/>
</dbReference>
<dbReference type="PANTHER" id="PTHR43261">
    <property type="entry name" value="TRANSLATION ELONGATION FACTOR G-RELATED"/>
    <property type="match status" value="1"/>
</dbReference>
<dbReference type="Gene3D" id="3.30.230.10">
    <property type="match status" value="1"/>
</dbReference>
<dbReference type="Gene3D" id="2.40.30.10">
    <property type="entry name" value="Translation factors"/>
    <property type="match status" value="1"/>
</dbReference>
<evidence type="ECO:0000256" key="3">
    <source>
        <dbReference type="ARBA" id="ARBA00022917"/>
    </source>
</evidence>
<dbReference type="GO" id="GO:0003924">
    <property type="term" value="F:GTPase activity"/>
    <property type="evidence" value="ECO:0007669"/>
    <property type="project" value="InterPro"/>
</dbReference>
<dbReference type="SUPFAM" id="SSF54211">
    <property type="entry name" value="Ribosomal protein S5 domain 2-like"/>
    <property type="match status" value="1"/>
</dbReference>
<reference evidence="7 8" key="1">
    <citation type="submission" date="2018-05" db="EMBL/GenBank/DDBJ databases">
        <title>Genomic Encyclopedia of Type Strains, Phase IV (KMG-IV): sequencing the most valuable type-strain genomes for metagenomic binning, comparative biology and taxonomic classification.</title>
        <authorList>
            <person name="Goeker M."/>
        </authorList>
    </citation>
    <scope>NUCLEOTIDE SEQUENCE [LARGE SCALE GENOMIC DNA]</scope>
    <source>
        <strain evidence="7 8">DSM 25350</strain>
    </source>
</reference>
<dbReference type="SUPFAM" id="SSF50447">
    <property type="entry name" value="Translation proteins"/>
    <property type="match status" value="1"/>
</dbReference>
<dbReference type="InterPro" id="IPR041095">
    <property type="entry name" value="EFG_II"/>
</dbReference>
<evidence type="ECO:0000259" key="6">
    <source>
        <dbReference type="PROSITE" id="PS51722"/>
    </source>
</evidence>